<name>A0A1A9I3N8_9BACT</name>
<organism evidence="1 2">
    <name type="scientific">Niabella ginsenosidivorans</name>
    <dbReference type="NCBI Taxonomy" id="1176587"/>
    <lineage>
        <taxon>Bacteria</taxon>
        <taxon>Pseudomonadati</taxon>
        <taxon>Bacteroidota</taxon>
        <taxon>Chitinophagia</taxon>
        <taxon>Chitinophagales</taxon>
        <taxon>Chitinophagaceae</taxon>
        <taxon>Niabella</taxon>
    </lineage>
</organism>
<dbReference type="KEGG" id="nia:A8C56_12360"/>
<reference evidence="1 2" key="1">
    <citation type="submission" date="2016-05" db="EMBL/GenBank/DDBJ databases">
        <title>Niabella ginsenosidivorans BS26 whole genome sequencing.</title>
        <authorList>
            <person name="Im W.T."/>
            <person name="Siddiqi M.Z."/>
        </authorList>
    </citation>
    <scope>NUCLEOTIDE SEQUENCE [LARGE SCALE GENOMIC DNA]</scope>
    <source>
        <strain evidence="1 2">BS26</strain>
    </source>
</reference>
<dbReference type="Proteomes" id="UP000077667">
    <property type="component" value="Chromosome"/>
</dbReference>
<evidence type="ECO:0000313" key="2">
    <source>
        <dbReference type="Proteomes" id="UP000077667"/>
    </source>
</evidence>
<dbReference type="OrthoDB" id="9845973at2"/>
<evidence type="ECO:0000313" key="1">
    <source>
        <dbReference type="EMBL" id="ANH81669.1"/>
    </source>
</evidence>
<accession>A0A1A9I3N8</accession>
<dbReference type="STRING" id="1176587.A8C56_12360"/>
<proteinExistence type="predicted"/>
<dbReference type="AlphaFoldDB" id="A0A1A9I3N8"/>
<keyword evidence="2" id="KW-1185">Reference proteome</keyword>
<dbReference type="RefSeq" id="WP_067756422.1">
    <property type="nucleotide sequence ID" value="NZ_CP015772.1"/>
</dbReference>
<dbReference type="EMBL" id="CP015772">
    <property type="protein sequence ID" value="ANH81669.1"/>
    <property type="molecule type" value="Genomic_DNA"/>
</dbReference>
<protein>
    <submittedName>
        <fullName evidence="1">Uncharacterized protein</fullName>
    </submittedName>
</protein>
<sequence>MKRNYLADLHEIKEAARQEIAQIVMQKKSIILFSATGDEDEEWTADIYDDIPDFPFYSKYGYVDYAAIKEIHLRGKYIEITGILKGDSYPEEIKVQLSELDIYCSAALADYLLTKEAAPAL</sequence>
<gene>
    <name evidence="1" type="ORF">A8C56_12360</name>
</gene>